<protein>
    <submittedName>
        <fullName evidence="1">Uncharacterized protein</fullName>
    </submittedName>
</protein>
<gene>
    <name evidence="1" type="ORF">C0V70_08270</name>
</gene>
<evidence type="ECO:0000313" key="1">
    <source>
        <dbReference type="EMBL" id="AUN98104.1"/>
    </source>
</evidence>
<dbReference type="Proteomes" id="UP000235584">
    <property type="component" value="Chromosome"/>
</dbReference>
<name>A0A2K9NTM9_BACTC</name>
<organism evidence="1 2">
    <name type="scientific">Bacteriovorax stolpii</name>
    <name type="common">Bdellovibrio stolpii</name>
    <dbReference type="NCBI Taxonomy" id="960"/>
    <lineage>
        <taxon>Bacteria</taxon>
        <taxon>Pseudomonadati</taxon>
        <taxon>Bdellovibrionota</taxon>
        <taxon>Bacteriovoracia</taxon>
        <taxon>Bacteriovoracales</taxon>
        <taxon>Bacteriovoracaceae</taxon>
        <taxon>Bacteriovorax</taxon>
    </lineage>
</organism>
<proteinExistence type="predicted"/>
<accession>A0A2K9NTM9</accession>
<dbReference type="AlphaFoldDB" id="A0A2K9NTM9"/>
<sequence>MKSLLAVFVLALSLNAMAYESGMGRNGPYTVGPLGYTDPSVSSAGVGVMSAGSSVGSSVGNPTLGTSAGTSASLQMKAIAQAVENDAQNYLQTGEMSLLLNNQVNNILAQNGELSVEEAVSIVLEFAELHLQ</sequence>
<dbReference type="KEGG" id="bsto:C0V70_08270"/>
<evidence type="ECO:0000313" key="2">
    <source>
        <dbReference type="Proteomes" id="UP000235584"/>
    </source>
</evidence>
<dbReference type="EMBL" id="CP025704">
    <property type="protein sequence ID" value="AUN98104.1"/>
    <property type="molecule type" value="Genomic_DNA"/>
</dbReference>
<reference evidence="1 2" key="1">
    <citation type="submission" date="2018-01" db="EMBL/GenBank/DDBJ databases">
        <title>Complete genome sequence of Bacteriovorax stolpii DSM12778.</title>
        <authorList>
            <person name="Tang B."/>
            <person name="Chang J."/>
        </authorList>
    </citation>
    <scope>NUCLEOTIDE SEQUENCE [LARGE SCALE GENOMIC DNA]</scope>
    <source>
        <strain evidence="1 2">DSM 12778</strain>
    </source>
</reference>
<dbReference type="RefSeq" id="WP_102243395.1">
    <property type="nucleotide sequence ID" value="NZ_CP025704.1"/>
</dbReference>
<keyword evidence="2" id="KW-1185">Reference proteome</keyword>